<proteinExistence type="predicted"/>
<reference evidence="2" key="1">
    <citation type="submission" date="2021-06" db="EMBL/GenBank/DDBJ databases">
        <title>Updating the genus Pseudomonas: Description of 43 new species and partition of the Pseudomonas putida group.</title>
        <authorList>
            <person name="Girard L."/>
            <person name="Lood C."/>
            <person name="Vandamme P."/>
            <person name="Rokni-Zadeh H."/>
            <person name="van Noort V."/>
            <person name="Hofte M."/>
            <person name="Lavigne R."/>
            <person name="De Mot R."/>
        </authorList>
    </citation>
    <scope>NUCLEOTIDE SEQUENCE</scope>
    <source>
        <strain evidence="2">CMR12a</strain>
    </source>
</reference>
<sequence length="101" mass="11077">MELEYVQKAAEAADADGVSTRHQPRPGLGLERAVGIDIDPGCVELVQRFQTIDRQVHDLVFGPSGYDHSVLEALETELANVVNQVMFQLSVALRGCGYLHD</sequence>
<evidence type="ECO:0000313" key="2">
    <source>
        <dbReference type="EMBL" id="QXH37837.1"/>
    </source>
</evidence>
<accession>A0ABX8MFJ4</accession>
<evidence type="ECO:0000313" key="3">
    <source>
        <dbReference type="Proteomes" id="UP000693952"/>
    </source>
</evidence>
<feature type="region of interest" description="Disordered" evidence="1">
    <location>
        <begin position="1"/>
        <end position="26"/>
    </location>
</feature>
<gene>
    <name evidence="2" type="ORF">KSS89_16210</name>
</gene>
<evidence type="ECO:0000256" key="1">
    <source>
        <dbReference type="SAM" id="MobiDB-lite"/>
    </source>
</evidence>
<protein>
    <submittedName>
        <fullName evidence="2">Uncharacterized protein</fullName>
    </submittedName>
</protein>
<keyword evidence="3" id="KW-1185">Reference proteome</keyword>
<name>A0ABX8MFJ4_9PSED</name>
<organism evidence="2 3">
    <name type="scientific">Pseudomonas sessilinigenes</name>
    <dbReference type="NCBI Taxonomy" id="658629"/>
    <lineage>
        <taxon>Bacteria</taxon>
        <taxon>Pseudomonadati</taxon>
        <taxon>Pseudomonadota</taxon>
        <taxon>Gammaproteobacteria</taxon>
        <taxon>Pseudomonadales</taxon>
        <taxon>Pseudomonadaceae</taxon>
        <taxon>Pseudomonas</taxon>
    </lineage>
</organism>
<dbReference type="EMBL" id="CP077074">
    <property type="protein sequence ID" value="QXH37837.1"/>
    <property type="molecule type" value="Genomic_DNA"/>
</dbReference>
<dbReference type="Proteomes" id="UP000693952">
    <property type="component" value="Chromosome"/>
</dbReference>
<dbReference type="RefSeq" id="WP_124346869.1">
    <property type="nucleotide sequence ID" value="NZ_CP027706.1"/>
</dbReference>